<dbReference type="EMBL" id="CP023699">
    <property type="protein sequence ID" value="QEU90313.1"/>
    <property type="molecule type" value="Genomic_DNA"/>
</dbReference>
<dbReference type="Pfam" id="PF19560">
    <property type="entry name" value="DUF6082"/>
    <property type="match status" value="1"/>
</dbReference>
<dbReference type="KEGG" id="ska:CP970_04785"/>
<dbReference type="AlphaFoldDB" id="A0A5J6G5S3"/>
<accession>A0A5J6G5S3</accession>
<keyword evidence="2" id="KW-1185">Reference proteome</keyword>
<proteinExistence type="predicted"/>
<organism evidence="1 2">
    <name type="scientific">Streptomyces kanamyceticus</name>
    <dbReference type="NCBI Taxonomy" id="1967"/>
    <lineage>
        <taxon>Bacteria</taxon>
        <taxon>Bacillati</taxon>
        <taxon>Actinomycetota</taxon>
        <taxon>Actinomycetes</taxon>
        <taxon>Kitasatosporales</taxon>
        <taxon>Streptomycetaceae</taxon>
        <taxon>Streptomyces</taxon>
    </lineage>
</organism>
<sequence>MAIHDSDLRMCWGGGLAALPQEEARQVMFAGLIVTWWHSCYIVKDLNDEQLSMTLDVFFSGEVGKRYWRENRSFWTALMAAASSGRSGRFVTLVDARYQHAVTRNA</sequence>
<gene>
    <name evidence="1" type="ORF">CP970_04785</name>
</gene>
<dbReference type="InterPro" id="IPR045728">
    <property type="entry name" value="DUF6082"/>
</dbReference>
<dbReference type="Proteomes" id="UP000325529">
    <property type="component" value="Chromosome"/>
</dbReference>
<reference evidence="1 2" key="1">
    <citation type="submission" date="2017-09" db="EMBL/GenBank/DDBJ databases">
        <authorList>
            <person name="Lee N."/>
            <person name="Cho B.-K."/>
        </authorList>
    </citation>
    <scope>NUCLEOTIDE SEQUENCE [LARGE SCALE GENOMIC DNA]</scope>
    <source>
        <strain evidence="1 2">ATCC 12853</strain>
    </source>
</reference>
<evidence type="ECO:0000313" key="2">
    <source>
        <dbReference type="Proteomes" id="UP000325529"/>
    </source>
</evidence>
<name>A0A5J6G5S3_STRKN</name>
<protein>
    <submittedName>
        <fullName evidence="1">Uncharacterized protein</fullName>
    </submittedName>
</protein>
<evidence type="ECO:0000313" key="1">
    <source>
        <dbReference type="EMBL" id="QEU90313.1"/>
    </source>
</evidence>